<dbReference type="PROSITE" id="PS50048">
    <property type="entry name" value="ZN2_CY6_FUNGAL_2"/>
    <property type="match status" value="1"/>
</dbReference>
<dbReference type="GeneID" id="54358690"/>
<feature type="region of interest" description="Disordered" evidence="7">
    <location>
        <begin position="89"/>
        <end position="113"/>
    </location>
</feature>
<evidence type="ECO:0000256" key="7">
    <source>
        <dbReference type="SAM" id="MobiDB-lite"/>
    </source>
</evidence>
<dbReference type="Proteomes" id="UP000504637">
    <property type="component" value="Unplaced"/>
</dbReference>
<dbReference type="CDD" id="cd00067">
    <property type="entry name" value="GAL4"/>
    <property type="match status" value="1"/>
</dbReference>
<dbReference type="PROSITE" id="PS50157">
    <property type="entry name" value="ZINC_FINGER_C2H2_2"/>
    <property type="match status" value="1"/>
</dbReference>
<reference evidence="11" key="1">
    <citation type="submission" date="2020-01" db="EMBL/GenBank/DDBJ databases">
        <authorList>
            <consortium name="DOE Joint Genome Institute"/>
            <person name="Haridas S."/>
            <person name="Albert R."/>
            <person name="Binder M."/>
            <person name="Bloem J."/>
            <person name="Labutti K."/>
            <person name="Salamov A."/>
            <person name="Andreopoulos B."/>
            <person name="Baker S.E."/>
            <person name="Barry K."/>
            <person name="Bills G."/>
            <person name="Bluhm B.H."/>
            <person name="Cannon C."/>
            <person name="Castanera R."/>
            <person name="Culley D.E."/>
            <person name="Daum C."/>
            <person name="Ezra D."/>
            <person name="Gonzalez J.B."/>
            <person name="Henrissat B."/>
            <person name="Kuo A."/>
            <person name="Liang C."/>
            <person name="Lipzen A."/>
            <person name="Lutzoni F."/>
            <person name="Magnuson J."/>
            <person name="Mondo S."/>
            <person name="Nolan M."/>
            <person name="Ohm R."/>
            <person name="Pangilinan J."/>
            <person name="Park H.-J."/>
            <person name="Ramirez L."/>
            <person name="Alfaro M."/>
            <person name="Sun H."/>
            <person name="Tritt A."/>
            <person name="Yoshinaga Y."/>
            <person name="Zwiers L.-H."/>
            <person name="Turgeon B.G."/>
            <person name="Goodwin S.B."/>
            <person name="Spatafora J.W."/>
            <person name="Crous P.W."/>
            <person name="Grigoriev I.V."/>
        </authorList>
    </citation>
    <scope>NUCLEOTIDE SEQUENCE</scope>
    <source>
        <strain evidence="11">CBS 342.82</strain>
    </source>
</reference>
<dbReference type="GO" id="GO:0008270">
    <property type="term" value="F:zinc ion binding"/>
    <property type="evidence" value="ECO:0007669"/>
    <property type="project" value="UniProtKB-KW"/>
</dbReference>
<dbReference type="PANTHER" id="PTHR47660:SF3">
    <property type="entry name" value="FINGER DOMAIN PROTEIN, PUTATIVE (AFU_ORTHOLOGUE AFUA_4G03310)-RELATED"/>
    <property type="match status" value="1"/>
</dbReference>
<dbReference type="SUPFAM" id="SSF57667">
    <property type="entry name" value="beta-beta-alpha zinc fingers"/>
    <property type="match status" value="1"/>
</dbReference>
<dbReference type="InterPro" id="IPR036864">
    <property type="entry name" value="Zn2-C6_fun-type_DNA-bd_sf"/>
</dbReference>
<evidence type="ECO:0000256" key="3">
    <source>
        <dbReference type="ARBA" id="ARBA00023015"/>
    </source>
</evidence>
<organism evidence="11">
    <name type="scientific">Dissoconium aciculare CBS 342.82</name>
    <dbReference type="NCBI Taxonomy" id="1314786"/>
    <lineage>
        <taxon>Eukaryota</taxon>
        <taxon>Fungi</taxon>
        <taxon>Dikarya</taxon>
        <taxon>Ascomycota</taxon>
        <taxon>Pezizomycotina</taxon>
        <taxon>Dothideomycetes</taxon>
        <taxon>Dothideomycetidae</taxon>
        <taxon>Mycosphaerellales</taxon>
        <taxon>Dissoconiaceae</taxon>
        <taxon>Dissoconium</taxon>
    </lineage>
</organism>
<keyword evidence="4" id="KW-0804">Transcription</keyword>
<dbReference type="AlphaFoldDB" id="A0A6J3MG67"/>
<keyword evidence="6" id="KW-0863">Zinc-finger</keyword>
<feature type="domain" description="Zn(2)-C6 fungal-type" evidence="8">
    <location>
        <begin position="53"/>
        <end position="83"/>
    </location>
</feature>
<keyword evidence="2" id="KW-0862">Zinc</keyword>
<name>A0A6J3MG67_9PEZI</name>
<dbReference type="InterPro" id="IPR013087">
    <property type="entry name" value="Znf_C2H2_type"/>
</dbReference>
<dbReference type="RefSeq" id="XP_033462923.1">
    <property type="nucleotide sequence ID" value="XM_033600890.1"/>
</dbReference>
<evidence type="ECO:0000256" key="4">
    <source>
        <dbReference type="ARBA" id="ARBA00023163"/>
    </source>
</evidence>
<protein>
    <recommendedName>
        <fullName evidence="12">Zn(2)-C6 fungal-type domain-containing protein</fullName>
    </recommendedName>
</protein>
<dbReference type="InterPro" id="IPR036236">
    <property type="entry name" value="Znf_C2H2_sf"/>
</dbReference>
<dbReference type="GO" id="GO:0000981">
    <property type="term" value="F:DNA-binding transcription factor activity, RNA polymerase II-specific"/>
    <property type="evidence" value="ECO:0007669"/>
    <property type="project" value="InterPro"/>
</dbReference>
<evidence type="ECO:0000256" key="5">
    <source>
        <dbReference type="ARBA" id="ARBA00023242"/>
    </source>
</evidence>
<keyword evidence="5" id="KW-0539">Nucleus</keyword>
<dbReference type="SMART" id="SM00066">
    <property type="entry name" value="GAL4"/>
    <property type="match status" value="1"/>
</dbReference>
<keyword evidence="10" id="KW-1185">Reference proteome</keyword>
<dbReference type="Gene3D" id="4.10.240.10">
    <property type="entry name" value="Zn(2)-C6 fungal-type DNA-binding domain"/>
    <property type="match status" value="1"/>
</dbReference>
<evidence type="ECO:0000259" key="8">
    <source>
        <dbReference type="PROSITE" id="PS50048"/>
    </source>
</evidence>
<dbReference type="SUPFAM" id="SSF57701">
    <property type="entry name" value="Zn2/Cys6 DNA-binding domain"/>
    <property type="match status" value="1"/>
</dbReference>
<evidence type="ECO:0000313" key="10">
    <source>
        <dbReference type="Proteomes" id="UP000504637"/>
    </source>
</evidence>
<gene>
    <name evidence="11" type="ORF">K489DRAFT_312809</name>
</gene>
<evidence type="ECO:0000259" key="9">
    <source>
        <dbReference type="PROSITE" id="PS50157"/>
    </source>
</evidence>
<keyword evidence="3" id="KW-0805">Transcription regulation</keyword>
<accession>A0A6J3MG67</accession>
<dbReference type="InterPro" id="IPR001138">
    <property type="entry name" value="Zn2Cys6_DnaBD"/>
</dbReference>
<evidence type="ECO:0000313" key="11">
    <source>
        <dbReference type="RefSeq" id="XP_033462923.1"/>
    </source>
</evidence>
<reference evidence="11" key="3">
    <citation type="submission" date="2025-08" db="UniProtKB">
        <authorList>
            <consortium name="RefSeq"/>
        </authorList>
    </citation>
    <scope>IDENTIFICATION</scope>
    <source>
        <strain evidence="11">CBS 342.82</strain>
    </source>
</reference>
<evidence type="ECO:0000256" key="6">
    <source>
        <dbReference type="PROSITE-ProRule" id="PRU00042"/>
    </source>
</evidence>
<proteinExistence type="predicted"/>
<dbReference type="OrthoDB" id="5423818at2759"/>
<keyword evidence="1" id="KW-0479">Metal-binding</keyword>
<feature type="domain" description="C2H2-type" evidence="9">
    <location>
        <begin position="19"/>
        <end position="47"/>
    </location>
</feature>
<evidence type="ECO:0008006" key="12">
    <source>
        <dbReference type="Google" id="ProtNLM"/>
    </source>
</evidence>
<reference evidence="11" key="2">
    <citation type="submission" date="2020-04" db="EMBL/GenBank/DDBJ databases">
        <authorList>
            <consortium name="NCBI Genome Project"/>
        </authorList>
    </citation>
    <scope>NUCLEOTIDE SEQUENCE</scope>
    <source>
        <strain evidence="11">CBS 342.82</strain>
    </source>
</reference>
<dbReference type="PANTHER" id="PTHR47660">
    <property type="entry name" value="TRANSCRIPTION FACTOR WITH C2H2 AND ZN(2)-CYS(6) DNA BINDING DOMAIN (EUROFUNG)-RELATED-RELATED"/>
    <property type="match status" value="1"/>
</dbReference>
<evidence type="ECO:0000256" key="2">
    <source>
        <dbReference type="ARBA" id="ARBA00022833"/>
    </source>
</evidence>
<evidence type="ECO:0000256" key="1">
    <source>
        <dbReference type="ARBA" id="ARBA00022723"/>
    </source>
</evidence>
<sequence>MPDPVSCAASEAGDAVENFICPTCSKSYQRRDLLTRHRRRCQGPARPLARRKACDACVQAKTKCCYSQPSCARCTKRRIRCHYASNSVDDSTWRPPTDMPEATEKNLAPQPSEPLLLPTWTADMESWALSNFKMGVGISGDFPASTSPLGESYFLPQDDMQFVSSFTLSSSGDISLPADMYGLTSPTNGAPGRQAVPSEIPTAGSTYSASEQPQFAASLSRTASDAHAILTTLYEYPSLLLEDGFHTPLLHASLYGYDNPDITLLPLTTMAISCGGGLLHKESSRFMKRAMDGERQRLIKQYPDYRCMQQWDALHAMALYELLELRDTAGEDREDWKLRPRVLGLRFPFILKMAQIYAKSYPELRNPNFTAFDDVSSTPDLAIKGAWHRWRITETARRTLFMLNMVNWYSYLDLATGKQLPYYESLCDDIVLDLPLPCSEAAWSAPNENEWRVAMQAQQVQKELDSLQIAPELTLAGAVAFVQQGNHQRSQQIDGTDEDEDSILDALSDKAGFGDSEQFRALVLFAACLQVRGDIQAAATEGAGTT</sequence>